<dbReference type="SUPFAM" id="SSF53335">
    <property type="entry name" value="S-adenosyl-L-methionine-dependent methyltransferases"/>
    <property type="match status" value="1"/>
</dbReference>
<comment type="caution">
    <text evidence="3">The sequence shown here is derived from an EMBL/GenBank/DDBJ whole genome shotgun (WGS) entry which is preliminary data.</text>
</comment>
<dbReference type="InterPro" id="IPR041698">
    <property type="entry name" value="Methyltransf_25"/>
</dbReference>
<keyword evidence="4" id="KW-1185">Reference proteome</keyword>
<dbReference type="RefSeq" id="XP_066709289.1">
    <property type="nucleotide sequence ID" value="XM_066864328.1"/>
</dbReference>
<feature type="domain" description="Methyltransferase" evidence="2">
    <location>
        <begin position="45"/>
        <end position="148"/>
    </location>
</feature>
<evidence type="ECO:0000313" key="3">
    <source>
        <dbReference type="EMBL" id="KAK8042436.1"/>
    </source>
</evidence>
<accession>A0ABR1T763</accession>
<name>A0ABR1T763_9PEZI</name>
<reference evidence="3 4" key="1">
    <citation type="submission" date="2023-01" db="EMBL/GenBank/DDBJ databases">
        <title>Analysis of 21 Apiospora genomes using comparative genomics revels a genus with tremendous synthesis potential of carbohydrate active enzymes and secondary metabolites.</title>
        <authorList>
            <person name="Sorensen T."/>
        </authorList>
    </citation>
    <scope>NUCLEOTIDE SEQUENCE [LARGE SCALE GENOMIC DNA]</scope>
    <source>
        <strain evidence="3 4">CBS 135458</strain>
    </source>
</reference>
<dbReference type="Pfam" id="PF13649">
    <property type="entry name" value="Methyltransf_25"/>
    <property type="match status" value="1"/>
</dbReference>
<protein>
    <recommendedName>
        <fullName evidence="2">Methyltransferase domain-containing protein</fullName>
    </recommendedName>
</protein>
<proteinExistence type="inferred from homology"/>
<evidence type="ECO:0000259" key="2">
    <source>
        <dbReference type="Pfam" id="PF13649"/>
    </source>
</evidence>
<dbReference type="CDD" id="cd02440">
    <property type="entry name" value="AdoMet_MTases"/>
    <property type="match status" value="1"/>
</dbReference>
<gene>
    <name evidence="3" type="ORF">PG994_012919</name>
</gene>
<dbReference type="Proteomes" id="UP001480595">
    <property type="component" value="Unassembled WGS sequence"/>
</dbReference>
<sequence length="257" mass="28595">MNSQLAKEYDEQSKSYDDYTSSVPLGDLEKQMFRSALGDCSGLTVLDLGGGSGLKARDALDAGAASVDVVDISAAMMQSGQAVEASLGRRDRIRWYEADVSKPLDSLPLRPKSSYDVVFAGWVFDHAHDLAEYDGMWRNCAAYLKPGGRFLGIRVGDPRAPAWDGRYGLYTKDFLDTPDAVHYRYVIKLDPPLEYEASTLNISMSGSYEVPEKYGITEFEIEPPENAPIVKGEPEFWKPFLEQHGMVVFKGKKKLED</sequence>
<evidence type="ECO:0000256" key="1">
    <source>
        <dbReference type="ARBA" id="ARBA00038158"/>
    </source>
</evidence>
<dbReference type="GeneID" id="92097391"/>
<dbReference type="EMBL" id="JAQQWL010000013">
    <property type="protein sequence ID" value="KAK8042436.1"/>
    <property type="molecule type" value="Genomic_DNA"/>
</dbReference>
<dbReference type="InterPro" id="IPR029063">
    <property type="entry name" value="SAM-dependent_MTases_sf"/>
</dbReference>
<comment type="similarity">
    <text evidence="1">Belongs to the methyltransferase superfamily. LaeA methyltransferase family.</text>
</comment>
<dbReference type="Gene3D" id="3.40.50.150">
    <property type="entry name" value="Vaccinia Virus protein VP39"/>
    <property type="match status" value="1"/>
</dbReference>
<evidence type="ECO:0000313" key="4">
    <source>
        <dbReference type="Proteomes" id="UP001480595"/>
    </source>
</evidence>
<dbReference type="PANTHER" id="PTHR43591">
    <property type="entry name" value="METHYLTRANSFERASE"/>
    <property type="match status" value="1"/>
</dbReference>
<organism evidence="3 4">
    <name type="scientific">Apiospora phragmitis</name>
    <dbReference type="NCBI Taxonomy" id="2905665"/>
    <lineage>
        <taxon>Eukaryota</taxon>
        <taxon>Fungi</taxon>
        <taxon>Dikarya</taxon>
        <taxon>Ascomycota</taxon>
        <taxon>Pezizomycotina</taxon>
        <taxon>Sordariomycetes</taxon>
        <taxon>Xylariomycetidae</taxon>
        <taxon>Amphisphaeriales</taxon>
        <taxon>Apiosporaceae</taxon>
        <taxon>Apiospora</taxon>
    </lineage>
</organism>